<gene>
    <name evidence="2" type="ORF">OG626_00240</name>
    <name evidence="3" type="ORF">OG626_36165</name>
</gene>
<dbReference type="PANTHER" id="PTHR30528">
    <property type="entry name" value="CYTOPLASMIC PROTEIN"/>
    <property type="match status" value="1"/>
</dbReference>
<keyword evidence="3" id="KW-0238">DNA-binding</keyword>
<dbReference type="PANTHER" id="PTHR30528:SF0">
    <property type="entry name" value="CYTOPLASMIC PROTEIN"/>
    <property type="match status" value="1"/>
</dbReference>
<organism evidence="3">
    <name type="scientific">Streptomyces sp. NBC_01401</name>
    <dbReference type="NCBI Taxonomy" id="2903854"/>
    <lineage>
        <taxon>Bacteria</taxon>
        <taxon>Bacillati</taxon>
        <taxon>Actinomycetota</taxon>
        <taxon>Actinomycetes</taxon>
        <taxon>Kitasatosporales</taxon>
        <taxon>Streptomycetaceae</taxon>
        <taxon>Streptomyces</taxon>
    </lineage>
</organism>
<protein>
    <submittedName>
        <fullName evidence="3">Winged helix DNA-binding domain-containing protein</fullName>
    </submittedName>
</protein>
<feature type="region of interest" description="Disordered" evidence="1">
    <location>
        <begin position="369"/>
        <end position="409"/>
    </location>
</feature>
<dbReference type="EMBL" id="CP109535">
    <property type="protein sequence ID" value="WTY99957.1"/>
    <property type="molecule type" value="Genomic_DNA"/>
</dbReference>
<evidence type="ECO:0000313" key="3">
    <source>
        <dbReference type="EMBL" id="WTY99957.1"/>
    </source>
</evidence>
<dbReference type="Pfam" id="PF06224">
    <property type="entry name" value="AlkZ-like"/>
    <property type="match status" value="1"/>
</dbReference>
<dbReference type="AlphaFoldDB" id="A0AAU3H771"/>
<dbReference type="EMBL" id="CP109535">
    <property type="protein sequence ID" value="WTY93418.1"/>
    <property type="molecule type" value="Genomic_DNA"/>
</dbReference>
<evidence type="ECO:0000313" key="2">
    <source>
        <dbReference type="EMBL" id="WTY93418.1"/>
    </source>
</evidence>
<evidence type="ECO:0000256" key="1">
    <source>
        <dbReference type="SAM" id="MobiDB-lite"/>
    </source>
</evidence>
<accession>A0AAU3H771</accession>
<dbReference type="InterPro" id="IPR009351">
    <property type="entry name" value="AlkZ-like"/>
</dbReference>
<dbReference type="GO" id="GO:0003677">
    <property type="term" value="F:DNA binding"/>
    <property type="evidence" value="ECO:0007669"/>
    <property type="project" value="UniProtKB-KW"/>
</dbReference>
<proteinExistence type="predicted"/>
<name>A0AAU3H771_9ACTN</name>
<sequence length="409" mass="45195">MTRPPATAISVSRPEARRLAVSASGIHPALPQPTVEGVLDRLHIVQLDSINVLARAHQLTFTSRLPHTTTTTVDADLHTAPPPAAFEYPAHAHALVPLNDWPLWAFRRRATRRRPEYPPPTERDRILNLIREHGPLTQHDLRPTSEKTSNGWSWGPTKQAVEFMLWAGHLICVRRTPRWQRLLDLPERHLPPRLHTDAQSDDECLTALLTHAGRALGIATTSDLADYLRIPTSTATRHVTHTPLLPAAVPGWPQSTWLHPDALANAPGPPGDQAVFLSPFDNLIWNRPRTQRLFGFTHTLEAYKPVHQRVHGYYVCPLLAHDQLIARADLAHTGHTLTTHHMTTEPDAPPETPHLLEAAYARLLATTSLSTTGPSPAPEQRQRSTAAATTAQNGMGPNRGTVHLGDGIP</sequence>
<reference evidence="3" key="1">
    <citation type="submission" date="2022-10" db="EMBL/GenBank/DDBJ databases">
        <title>The complete genomes of actinobacterial strains from the NBC collection.</title>
        <authorList>
            <person name="Joergensen T.S."/>
            <person name="Alvarez Arevalo M."/>
            <person name="Sterndorff E.B."/>
            <person name="Faurdal D."/>
            <person name="Vuksanovic O."/>
            <person name="Mourched A.-S."/>
            <person name="Charusanti P."/>
            <person name="Shaw S."/>
            <person name="Blin K."/>
            <person name="Weber T."/>
        </authorList>
    </citation>
    <scope>NUCLEOTIDE SEQUENCE</scope>
    <source>
        <strain evidence="3">NBC_01401</strain>
    </source>
</reference>